<comment type="similarity">
    <text evidence="1">Belongs to the glycosyl hydrolase 16 family.</text>
</comment>
<protein>
    <recommendedName>
        <fullName evidence="2">GH16 domain-containing protein</fullName>
    </recommendedName>
</protein>
<dbReference type="Pfam" id="PF00722">
    <property type="entry name" value="Glyco_hydro_16"/>
    <property type="match status" value="1"/>
</dbReference>
<evidence type="ECO:0000313" key="3">
    <source>
        <dbReference type="EMBL" id="KAK6338649.1"/>
    </source>
</evidence>
<dbReference type="AlphaFoldDB" id="A0AAV9UBI0"/>
<name>A0AAV9UBI0_9PEZI</name>
<feature type="domain" description="GH16" evidence="2">
    <location>
        <begin position="1"/>
        <end position="241"/>
    </location>
</feature>
<proteinExistence type="inferred from homology"/>
<sequence>MINPVRSARISTRGKRGIRFGKVEVEAKLPAGDWIWPAIWMLPQDSVYGIWPASGEIDIMESRGNNYDYPEGGVNSFASALHWGPYSHTDAYLQTTASTSLRRTDFSKNFHKFGLVWTEDYIVTYLGNRIHQVMYVKFGQEGFWERGDFVKVNATLDANPWRDAKTKAAPFDQEFYLILNVAVGGMNGYFKDSSFKPWVDRSGTEMRDFWDDVDEWYPTWGPVESRGMTVRSVKMWQQGKCQR</sequence>
<evidence type="ECO:0000259" key="2">
    <source>
        <dbReference type="PROSITE" id="PS51762"/>
    </source>
</evidence>
<organism evidence="3 4">
    <name type="scientific">Orbilia brochopaga</name>
    <dbReference type="NCBI Taxonomy" id="3140254"/>
    <lineage>
        <taxon>Eukaryota</taxon>
        <taxon>Fungi</taxon>
        <taxon>Dikarya</taxon>
        <taxon>Ascomycota</taxon>
        <taxon>Pezizomycotina</taxon>
        <taxon>Orbiliomycetes</taxon>
        <taxon>Orbiliales</taxon>
        <taxon>Orbiliaceae</taxon>
        <taxon>Orbilia</taxon>
    </lineage>
</organism>
<reference evidence="3 4" key="1">
    <citation type="submission" date="2019-10" db="EMBL/GenBank/DDBJ databases">
        <authorList>
            <person name="Palmer J.M."/>
        </authorList>
    </citation>
    <scope>NUCLEOTIDE SEQUENCE [LARGE SCALE GENOMIC DNA]</scope>
    <source>
        <strain evidence="3 4">TWF696</strain>
    </source>
</reference>
<evidence type="ECO:0000256" key="1">
    <source>
        <dbReference type="ARBA" id="ARBA00006865"/>
    </source>
</evidence>
<dbReference type="InterPro" id="IPR013320">
    <property type="entry name" value="ConA-like_dom_sf"/>
</dbReference>
<dbReference type="Gene3D" id="2.60.120.200">
    <property type="match status" value="1"/>
</dbReference>
<dbReference type="InterPro" id="IPR050546">
    <property type="entry name" value="Glycosyl_Hydrlase_16"/>
</dbReference>
<dbReference type="PANTHER" id="PTHR10963">
    <property type="entry name" value="GLYCOSYL HYDROLASE-RELATED"/>
    <property type="match status" value="1"/>
</dbReference>
<comment type="caution">
    <text evidence="3">The sequence shown here is derived from an EMBL/GenBank/DDBJ whole genome shotgun (WGS) entry which is preliminary data.</text>
</comment>
<dbReference type="SUPFAM" id="SSF49899">
    <property type="entry name" value="Concanavalin A-like lectins/glucanases"/>
    <property type="match status" value="1"/>
</dbReference>
<dbReference type="GO" id="GO:0004553">
    <property type="term" value="F:hydrolase activity, hydrolyzing O-glycosyl compounds"/>
    <property type="evidence" value="ECO:0007669"/>
    <property type="project" value="InterPro"/>
</dbReference>
<dbReference type="PANTHER" id="PTHR10963:SF55">
    <property type="entry name" value="GLYCOSIDE HYDROLASE FAMILY 16 PROTEIN"/>
    <property type="match status" value="1"/>
</dbReference>
<keyword evidence="4" id="KW-1185">Reference proteome</keyword>
<dbReference type="GO" id="GO:0005975">
    <property type="term" value="P:carbohydrate metabolic process"/>
    <property type="evidence" value="ECO:0007669"/>
    <property type="project" value="InterPro"/>
</dbReference>
<accession>A0AAV9UBI0</accession>
<dbReference type="InterPro" id="IPR000757">
    <property type="entry name" value="Beta-glucanase-like"/>
</dbReference>
<dbReference type="PROSITE" id="PS51762">
    <property type="entry name" value="GH16_2"/>
    <property type="match status" value="1"/>
</dbReference>
<evidence type="ECO:0000313" key="4">
    <source>
        <dbReference type="Proteomes" id="UP001375240"/>
    </source>
</evidence>
<dbReference type="EMBL" id="JAVHNQ010000009">
    <property type="protein sequence ID" value="KAK6338649.1"/>
    <property type="molecule type" value="Genomic_DNA"/>
</dbReference>
<dbReference type="Proteomes" id="UP001375240">
    <property type="component" value="Unassembled WGS sequence"/>
</dbReference>
<gene>
    <name evidence="3" type="ORF">TWF696_009460</name>
</gene>